<reference evidence="1 2" key="2">
    <citation type="journal article" date="2012" name="PLoS Pathog.">
        <title>Diverse lifestyles and strategies of plant pathogenesis encoded in the genomes of eighteen Dothideomycetes fungi.</title>
        <authorList>
            <person name="Ohm R.A."/>
            <person name="Feau N."/>
            <person name="Henrissat B."/>
            <person name="Schoch C.L."/>
            <person name="Horwitz B.A."/>
            <person name="Barry K.W."/>
            <person name="Condon B.J."/>
            <person name="Copeland A.C."/>
            <person name="Dhillon B."/>
            <person name="Glaser F."/>
            <person name="Hesse C.N."/>
            <person name="Kosti I."/>
            <person name="LaButti K."/>
            <person name="Lindquist E.A."/>
            <person name="Lucas S."/>
            <person name="Salamov A.A."/>
            <person name="Bradshaw R.E."/>
            <person name="Ciuffetti L."/>
            <person name="Hamelin R.C."/>
            <person name="Kema G.H.J."/>
            <person name="Lawrence C."/>
            <person name="Scott J.A."/>
            <person name="Spatafora J.W."/>
            <person name="Turgeon B.G."/>
            <person name="de Wit P.J.G.M."/>
            <person name="Zhong S."/>
            <person name="Goodwin S.B."/>
            <person name="Grigoriev I.V."/>
        </authorList>
    </citation>
    <scope>NUCLEOTIDE SEQUENCE [LARGE SCALE GENOMIC DNA]</scope>
    <source>
        <strain evidence="2">NZE10 / CBS 128990</strain>
    </source>
</reference>
<sequence>MAAYLLVHRSPTMRSMQTHIQLDDSLCSSVAPDLIKFSACRLLCSRNFEMSPNMSLVR</sequence>
<protein>
    <submittedName>
        <fullName evidence="1">Uncharacterized protein</fullName>
    </submittedName>
</protein>
<evidence type="ECO:0000313" key="1">
    <source>
        <dbReference type="EMBL" id="EME41353.1"/>
    </source>
</evidence>
<dbReference type="Proteomes" id="UP000016933">
    <property type="component" value="Unassembled WGS sequence"/>
</dbReference>
<organism evidence="1 2">
    <name type="scientific">Dothistroma septosporum (strain NZE10 / CBS 128990)</name>
    <name type="common">Red band needle blight fungus</name>
    <name type="synonym">Mycosphaerella pini</name>
    <dbReference type="NCBI Taxonomy" id="675120"/>
    <lineage>
        <taxon>Eukaryota</taxon>
        <taxon>Fungi</taxon>
        <taxon>Dikarya</taxon>
        <taxon>Ascomycota</taxon>
        <taxon>Pezizomycotina</taxon>
        <taxon>Dothideomycetes</taxon>
        <taxon>Dothideomycetidae</taxon>
        <taxon>Mycosphaerellales</taxon>
        <taxon>Mycosphaerellaceae</taxon>
        <taxon>Dothistroma</taxon>
    </lineage>
</organism>
<name>N1PFH0_DOTSN</name>
<gene>
    <name evidence="1" type="ORF">DOTSEDRAFT_73689</name>
</gene>
<dbReference type="AlphaFoldDB" id="N1PFH0"/>
<proteinExistence type="predicted"/>
<keyword evidence="2" id="KW-1185">Reference proteome</keyword>
<accession>N1PFH0</accession>
<dbReference type="HOGENOM" id="CLU_2979071_0_0_1"/>
<evidence type="ECO:0000313" key="2">
    <source>
        <dbReference type="Proteomes" id="UP000016933"/>
    </source>
</evidence>
<dbReference type="EMBL" id="KB446542">
    <property type="protein sequence ID" value="EME41353.1"/>
    <property type="molecule type" value="Genomic_DNA"/>
</dbReference>
<reference evidence="2" key="1">
    <citation type="journal article" date="2012" name="PLoS Genet.">
        <title>The genomes of the fungal plant pathogens Cladosporium fulvum and Dothistroma septosporum reveal adaptation to different hosts and lifestyles but also signatures of common ancestry.</title>
        <authorList>
            <person name="de Wit P.J.G.M."/>
            <person name="van der Burgt A."/>
            <person name="Oekmen B."/>
            <person name="Stergiopoulos I."/>
            <person name="Abd-Elsalam K.A."/>
            <person name="Aerts A.L."/>
            <person name="Bahkali A.H."/>
            <person name="Beenen H.G."/>
            <person name="Chettri P."/>
            <person name="Cox M.P."/>
            <person name="Datema E."/>
            <person name="de Vries R.P."/>
            <person name="Dhillon B."/>
            <person name="Ganley A.R."/>
            <person name="Griffiths S.A."/>
            <person name="Guo Y."/>
            <person name="Hamelin R.C."/>
            <person name="Henrissat B."/>
            <person name="Kabir M.S."/>
            <person name="Jashni M.K."/>
            <person name="Kema G."/>
            <person name="Klaubauf S."/>
            <person name="Lapidus A."/>
            <person name="Levasseur A."/>
            <person name="Lindquist E."/>
            <person name="Mehrabi R."/>
            <person name="Ohm R.A."/>
            <person name="Owen T.J."/>
            <person name="Salamov A."/>
            <person name="Schwelm A."/>
            <person name="Schijlen E."/>
            <person name="Sun H."/>
            <person name="van den Burg H.A."/>
            <person name="van Ham R.C.H.J."/>
            <person name="Zhang S."/>
            <person name="Goodwin S.B."/>
            <person name="Grigoriev I.V."/>
            <person name="Collemare J."/>
            <person name="Bradshaw R.E."/>
        </authorList>
    </citation>
    <scope>NUCLEOTIDE SEQUENCE [LARGE SCALE GENOMIC DNA]</scope>
    <source>
        <strain evidence="2">NZE10 / CBS 128990</strain>
    </source>
</reference>